<evidence type="ECO:0000256" key="6">
    <source>
        <dbReference type="ARBA" id="ARBA00023136"/>
    </source>
</evidence>
<dbReference type="PANTHER" id="PTHR30193">
    <property type="entry name" value="ABC TRANSPORTER PERMEASE PROTEIN"/>
    <property type="match status" value="1"/>
</dbReference>
<feature type="transmembrane region" description="Helical" evidence="7">
    <location>
        <begin position="233"/>
        <end position="253"/>
    </location>
</feature>
<feature type="transmembrane region" description="Helical" evidence="7">
    <location>
        <begin position="156"/>
        <end position="181"/>
    </location>
</feature>
<feature type="transmembrane region" description="Helical" evidence="7">
    <location>
        <begin position="12"/>
        <end position="31"/>
    </location>
</feature>
<keyword evidence="6 7" id="KW-0472">Membrane</keyword>
<protein>
    <submittedName>
        <fullName evidence="9">Sugar ABC transporter permease</fullName>
    </submittedName>
</protein>
<feature type="domain" description="ABC transmembrane type-1" evidence="8">
    <location>
        <begin position="68"/>
        <end position="281"/>
    </location>
</feature>
<evidence type="ECO:0000256" key="7">
    <source>
        <dbReference type="RuleBase" id="RU363032"/>
    </source>
</evidence>
<keyword evidence="4 7" id="KW-0812">Transmembrane</keyword>
<evidence type="ECO:0000313" key="10">
    <source>
        <dbReference type="Proteomes" id="UP000825679"/>
    </source>
</evidence>
<evidence type="ECO:0000256" key="4">
    <source>
        <dbReference type="ARBA" id="ARBA00022692"/>
    </source>
</evidence>
<reference evidence="9 10" key="1">
    <citation type="submission" date="2021-08" db="EMBL/GenBank/DDBJ databases">
        <title>complete genome sequencing of Deefgea sp. D25.</title>
        <authorList>
            <person name="Bae J.-W."/>
            <person name="Gim D.-H."/>
        </authorList>
    </citation>
    <scope>NUCLEOTIDE SEQUENCE [LARGE SCALE GENOMIC DNA]</scope>
    <source>
        <strain evidence="9 10">D25</strain>
    </source>
</reference>
<name>A0ABX8Z5N6_9NEIS</name>
<dbReference type="PANTHER" id="PTHR30193:SF44">
    <property type="entry name" value="LACTOSE TRANSPORT SYSTEM PERMEASE PROTEIN LACF"/>
    <property type="match status" value="1"/>
</dbReference>
<keyword evidence="3" id="KW-1003">Cell membrane</keyword>
<evidence type="ECO:0000256" key="1">
    <source>
        <dbReference type="ARBA" id="ARBA00004651"/>
    </source>
</evidence>
<evidence type="ECO:0000256" key="2">
    <source>
        <dbReference type="ARBA" id="ARBA00022448"/>
    </source>
</evidence>
<evidence type="ECO:0000259" key="8">
    <source>
        <dbReference type="PROSITE" id="PS50928"/>
    </source>
</evidence>
<keyword evidence="10" id="KW-1185">Reference proteome</keyword>
<keyword evidence="2 7" id="KW-0813">Transport</keyword>
<feature type="transmembrane region" description="Helical" evidence="7">
    <location>
        <begin position="260"/>
        <end position="282"/>
    </location>
</feature>
<evidence type="ECO:0000256" key="5">
    <source>
        <dbReference type="ARBA" id="ARBA00022989"/>
    </source>
</evidence>
<dbReference type="PROSITE" id="PS50928">
    <property type="entry name" value="ABC_TM1"/>
    <property type="match status" value="1"/>
</dbReference>
<keyword evidence="5 7" id="KW-1133">Transmembrane helix</keyword>
<feature type="transmembrane region" description="Helical" evidence="7">
    <location>
        <begin position="202"/>
        <end position="227"/>
    </location>
</feature>
<comment type="subcellular location">
    <subcellularLocation>
        <location evidence="1 7">Cell membrane</location>
        <topology evidence="1 7">Multi-pass membrane protein</topology>
    </subcellularLocation>
</comment>
<dbReference type="RefSeq" id="WP_221006264.1">
    <property type="nucleotide sequence ID" value="NZ_CP081150.1"/>
</dbReference>
<dbReference type="Pfam" id="PF00528">
    <property type="entry name" value="BPD_transp_1"/>
    <property type="match status" value="1"/>
</dbReference>
<accession>A0ABX8Z5N6</accession>
<feature type="transmembrane region" description="Helical" evidence="7">
    <location>
        <begin position="73"/>
        <end position="94"/>
    </location>
</feature>
<sequence>MAKPGVKSYTAYLFILPFALPFLLFSVWPLFFNLYLSLMDYFVVSGATAWNSFANYLELSANIYFAQSLKNSLLFLITVPILQVCALGIALLLFRRLPGITIFRAGFYYPVIIAIPIAGIVWNYFFAYQGILNGLLSAAHLLPDGQNIGWISDEKIALYSVMLFSIWKNVGYYMVLYLIGLQRVPQDLIDAARLDGANVWQVFWHVTLPALRPVILLCTLLSTIGALKVFVEVLVITGGGYDTLTLLFFVYSAAFTFAEFGLSAAASTVILAMCLVIAAILFKFLGEDGAWGKGC</sequence>
<organism evidence="9 10">
    <name type="scientific">Deefgea tanakiae</name>
    <dbReference type="NCBI Taxonomy" id="2865840"/>
    <lineage>
        <taxon>Bacteria</taxon>
        <taxon>Pseudomonadati</taxon>
        <taxon>Pseudomonadota</taxon>
        <taxon>Betaproteobacteria</taxon>
        <taxon>Neisseriales</taxon>
        <taxon>Chitinibacteraceae</taxon>
        <taxon>Deefgea</taxon>
    </lineage>
</organism>
<dbReference type="CDD" id="cd06261">
    <property type="entry name" value="TM_PBP2"/>
    <property type="match status" value="1"/>
</dbReference>
<comment type="similarity">
    <text evidence="7">Belongs to the binding-protein-dependent transport system permease family.</text>
</comment>
<dbReference type="InterPro" id="IPR051393">
    <property type="entry name" value="ABC_transporter_permease"/>
</dbReference>
<dbReference type="SUPFAM" id="SSF161098">
    <property type="entry name" value="MetI-like"/>
    <property type="match status" value="1"/>
</dbReference>
<dbReference type="InterPro" id="IPR035906">
    <property type="entry name" value="MetI-like_sf"/>
</dbReference>
<dbReference type="InterPro" id="IPR000515">
    <property type="entry name" value="MetI-like"/>
</dbReference>
<gene>
    <name evidence="9" type="ORF">K4H28_00115</name>
</gene>
<dbReference type="Gene3D" id="1.10.3720.10">
    <property type="entry name" value="MetI-like"/>
    <property type="match status" value="1"/>
</dbReference>
<proteinExistence type="inferred from homology"/>
<evidence type="ECO:0000313" key="9">
    <source>
        <dbReference type="EMBL" id="QZA77886.1"/>
    </source>
</evidence>
<feature type="transmembrane region" description="Helical" evidence="7">
    <location>
        <begin position="106"/>
        <end position="126"/>
    </location>
</feature>
<evidence type="ECO:0000256" key="3">
    <source>
        <dbReference type="ARBA" id="ARBA00022475"/>
    </source>
</evidence>
<dbReference type="EMBL" id="CP081150">
    <property type="protein sequence ID" value="QZA77886.1"/>
    <property type="molecule type" value="Genomic_DNA"/>
</dbReference>
<dbReference type="Proteomes" id="UP000825679">
    <property type="component" value="Chromosome"/>
</dbReference>